<dbReference type="EMBL" id="JACHIM010000004">
    <property type="protein sequence ID" value="MBB5073955.1"/>
    <property type="molecule type" value="Genomic_DNA"/>
</dbReference>
<evidence type="ECO:0000313" key="2">
    <source>
        <dbReference type="Proteomes" id="UP000561417"/>
    </source>
</evidence>
<dbReference type="Proteomes" id="UP000561417">
    <property type="component" value="Unassembled WGS sequence"/>
</dbReference>
<keyword evidence="2" id="KW-1185">Reference proteome</keyword>
<name>A0A840NVI9_9HYPH</name>
<organism evidence="1 2">
    <name type="scientific">Bartonella callosciuri</name>
    <dbReference type="NCBI Taxonomy" id="686223"/>
    <lineage>
        <taxon>Bacteria</taxon>
        <taxon>Pseudomonadati</taxon>
        <taxon>Pseudomonadota</taxon>
        <taxon>Alphaproteobacteria</taxon>
        <taxon>Hyphomicrobiales</taxon>
        <taxon>Bartonellaceae</taxon>
        <taxon>Bartonella</taxon>
    </lineage>
</organism>
<comment type="caution">
    <text evidence="1">The sequence shown here is derived from an EMBL/GenBank/DDBJ whole genome shotgun (WGS) entry which is preliminary data.</text>
</comment>
<protein>
    <submittedName>
        <fullName evidence="1">Uncharacterized protein</fullName>
    </submittedName>
</protein>
<sequence>MGSQYYNIGDDVVLIRGILKSFDDLQSCREEDNIVFFHDGYNP</sequence>
<accession>A0A840NVI9</accession>
<dbReference type="AlphaFoldDB" id="A0A840NVI9"/>
<evidence type="ECO:0000313" key="1">
    <source>
        <dbReference type="EMBL" id="MBB5073955.1"/>
    </source>
</evidence>
<proteinExistence type="predicted"/>
<gene>
    <name evidence="1" type="ORF">HNQ69_001088</name>
</gene>
<reference evidence="1 2" key="1">
    <citation type="submission" date="2020-08" db="EMBL/GenBank/DDBJ databases">
        <title>Genomic Encyclopedia of Type Strains, Phase IV (KMG-IV): sequencing the most valuable type-strain genomes for metagenomic binning, comparative biology and taxonomic classification.</title>
        <authorList>
            <person name="Goeker M."/>
        </authorList>
    </citation>
    <scope>NUCLEOTIDE SEQUENCE [LARGE SCALE GENOMIC DNA]</scope>
    <source>
        <strain evidence="1 2">DSM 28538</strain>
    </source>
</reference>
<dbReference type="RefSeq" id="WP_281380932.1">
    <property type="nucleotide sequence ID" value="NZ_JACHIM010000004.1"/>
</dbReference>